<accession>A0A914E390</accession>
<sequence length="34" mass="3626">MNERVPLCTGSTSTSGVFGVYFSIMSTMIAILVI</sequence>
<organism evidence="2 3">
    <name type="scientific">Acrobeloides nanus</name>
    <dbReference type="NCBI Taxonomy" id="290746"/>
    <lineage>
        <taxon>Eukaryota</taxon>
        <taxon>Metazoa</taxon>
        <taxon>Ecdysozoa</taxon>
        <taxon>Nematoda</taxon>
        <taxon>Chromadorea</taxon>
        <taxon>Rhabditida</taxon>
        <taxon>Tylenchina</taxon>
        <taxon>Cephalobomorpha</taxon>
        <taxon>Cephaloboidea</taxon>
        <taxon>Cephalobidae</taxon>
        <taxon>Acrobeloides</taxon>
    </lineage>
</organism>
<evidence type="ECO:0000313" key="2">
    <source>
        <dbReference type="Proteomes" id="UP000887540"/>
    </source>
</evidence>
<dbReference type="Proteomes" id="UP000887540">
    <property type="component" value="Unplaced"/>
</dbReference>
<evidence type="ECO:0000256" key="1">
    <source>
        <dbReference type="SAM" id="Phobius"/>
    </source>
</evidence>
<keyword evidence="1" id="KW-0812">Transmembrane</keyword>
<keyword evidence="1" id="KW-1133">Transmembrane helix</keyword>
<keyword evidence="2" id="KW-1185">Reference proteome</keyword>
<evidence type="ECO:0000313" key="3">
    <source>
        <dbReference type="WBParaSite" id="ACRNAN_scaffold5506.g31187.t1"/>
    </source>
</evidence>
<name>A0A914E390_9BILA</name>
<proteinExistence type="predicted"/>
<reference evidence="3" key="1">
    <citation type="submission" date="2022-11" db="UniProtKB">
        <authorList>
            <consortium name="WormBaseParasite"/>
        </authorList>
    </citation>
    <scope>IDENTIFICATION</scope>
</reference>
<protein>
    <submittedName>
        <fullName evidence="3">Uncharacterized protein</fullName>
    </submittedName>
</protein>
<dbReference type="WBParaSite" id="ACRNAN_scaffold5506.g31187.t1">
    <property type="protein sequence ID" value="ACRNAN_scaffold5506.g31187.t1"/>
    <property type="gene ID" value="ACRNAN_scaffold5506.g31187"/>
</dbReference>
<feature type="transmembrane region" description="Helical" evidence="1">
    <location>
        <begin position="12"/>
        <end position="33"/>
    </location>
</feature>
<keyword evidence="1" id="KW-0472">Membrane</keyword>
<dbReference type="AlphaFoldDB" id="A0A914E390"/>